<protein>
    <submittedName>
        <fullName evidence="2">GerW family sporulation protein</fullName>
    </submittedName>
</protein>
<evidence type="ECO:0000313" key="3">
    <source>
        <dbReference type="Proteomes" id="UP000824093"/>
    </source>
</evidence>
<dbReference type="EMBL" id="DVNH01000048">
    <property type="protein sequence ID" value="HIU52210.1"/>
    <property type="molecule type" value="Genomic_DNA"/>
</dbReference>
<reference evidence="2" key="2">
    <citation type="journal article" date="2021" name="PeerJ">
        <title>Extensive microbial diversity within the chicken gut microbiome revealed by metagenomics and culture.</title>
        <authorList>
            <person name="Gilroy R."/>
            <person name="Ravi A."/>
            <person name="Getino M."/>
            <person name="Pursley I."/>
            <person name="Horton D.L."/>
            <person name="Alikhan N.F."/>
            <person name="Baker D."/>
            <person name="Gharbi K."/>
            <person name="Hall N."/>
            <person name="Watson M."/>
            <person name="Adriaenssens E.M."/>
            <person name="Foster-Nyarko E."/>
            <person name="Jarju S."/>
            <person name="Secka A."/>
            <person name="Antonio M."/>
            <person name="Oren A."/>
            <person name="Chaudhuri R.R."/>
            <person name="La Ragione R."/>
            <person name="Hildebrand F."/>
            <person name="Pallen M.J."/>
        </authorList>
    </citation>
    <scope>NUCLEOTIDE SEQUENCE</scope>
    <source>
        <strain evidence="2">CHK195-15760</strain>
    </source>
</reference>
<proteinExistence type="predicted"/>
<dbReference type="Pfam" id="PF09579">
    <property type="entry name" value="Spore_YtfJ"/>
    <property type="match status" value="1"/>
</dbReference>
<evidence type="ECO:0000313" key="2">
    <source>
        <dbReference type="EMBL" id="HIU52210.1"/>
    </source>
</evidence>
<name>A0A9D1M1Q0_9FIRM</name>
<sequence length="195" mass="22331">MPEHPIEGLMNTAMNSIKDMIDVDTIIGKPIETSNNIVIIPISKVSFGFASGGSEFKGETIDEYNKREKEESIQYRLPFGGGSGAGVSINPIAFLVVQSNCVKLLPVNHSSSVDRLLDYMPDLVEKTNQLINKCMQNKKEDKNREEQERRRREREEIKVKRPEKIQMEVEMKPEEQEEKKEPINIQNIIKVEEDD</sequence>
<dbReference type="Proteomes" id="UP000824093">
    <property type="component" value="Unassembled WGS sequence"/>
</dbReference>
<dbReference type="InterPro" id="IPR014229">
    <property type="entry name" value="Spore_YtfJ"/>
</dbReference>
<feature type="region of interest" description="Disordered" evidence="1">
    <location>
        <begin position="135"/>
        <end position="195"/>
    </location>
</feature>
<reference evidence="2" key="1">
    <citation type="submission" date="2020-10" db="EMBL/GenBank/DDBJ databases">
        <authorList>
            <person name="Gilroy R."/>
        </authorList>
    </citation>
    <scope>NUCLEOTIDE SEQUENCE</scope>
    <source>
        <strain evidence="2">CHK195-15760</strain>
    </source>
</reference>
<dbReference type="NCBIfam" id="TIGR02874">
    <property type="entry name" value="spore_ytfJ"/>
    <property type="match status" value="1"/>
</dbReference>
<dbReference type="AlphaFoldDB" id="A0A9D1M1Q0"/>
<accession>A0A9D1M1Q0</accession>
<organism evidence="2 3">
    <name type="scientific">Candidatus Merdicola faecigallinarum</name>
    <dbReference type="NCBI Taxonomy" id="2840862"/>
    <lineage>
        <taxon>Bacteria</taxon>
        <taxon>Bacillati</taxon>
        <taxon>Bacillota</taxon>
        <taxon>Clostridia</taxon>
        <taxon>Candidatus Merdicola</taxon>
    </lineage>
</organism>
<gene>
    <name evidence="2" type="primary">ytfJ</name>
    <name evidence="2" type="ORF">IAB70_06340</name>
</gene>
<dbReference type="PANTHER" id="PTHR39162">
    <property type="entry name" value="GLL3345 PROTEIN"/>
    <property type="match status" value="1"/>
</dbReference>
<dbReference type="PANTHER" id="PTHR39162:SF1">
    <property type="entry name" value="SPORULATION PROTEIN YTFJ"/>
    <property type="match status" value="1"/>
</dbReference>
<feature type="compositionally biased region" description="Basic and acidic residues" evidence="1">
    <location>
        <begin position="137"/>
        <end position="182"/>
    </location>
</feature>
<evidence type="ECO:0000256" key="1">
    <source>
        <dbReference type="SAM" id="MobiDB-lite"/>
    </source>
</evidence>
<comment type="caution">
    <text evidence="2">The sequence shown here is derived from an EMBL/GenBank/DDBJ whole genome shotgun (WGS) entry which is preliminary data.</text>
</comment>